<keyword evidence="4" id="KW-1185">Reference proteome</keyword>
<dbReference type="Pfam" id="PF01381">
    <property type="entry name" value="HTH_3"/>
    <property type="match status" value="1"/>
</dbReference>
<dbReference type="SMART" id="SM00530">
    <property type="entry name" value="HTH_XRE"/>
    <property type="match status" value="1"/>
</dbReference>
<keyword evidence="1" id="KW-0238">DNA-binding</keyword>
<evidence type="ECO:0000313" key="4">
    <source>
        <dbReference type="Proteomes" id="UP001195941"/>
    </source>
</evidence>
<dbReference type="PROSITE" id="PS50943">
    <property type="entry name" value="HTH_CROC1"/>
    <property type="match status" value="1"/>
</dbReference>
<dbReference type="Gene3D" id="1.10.260.40">
    <property type="entry name" value="lambda repressor-like DNA-binding domains"/>
    <property type="match status" value="1"/>
</dbReference>
<evidence type="ECO:0000259" key="2">
    <source>
        <dbReference type="PROSITE" id="PS50943"/>
    </source>
</evidence>
<evidence type="ECO:0000313" key="3">
    <source>
        <dbReference type="EMBL" id="MBR9652085.1"/>
    </source>
</evidence>
<dbReference type="CDD" id="cd00093">
    <property type="entry name" value="HTH_XRE"/>
    <property type="match status" value="1"/>
</dbReference>
<reference evidence="3 4" key="1">
    <citation type="journal article" date="2021" name="Arch. Microbiol.">
        <title>Thalassobius aquimarinus sp. nov., isolated from the Sea of Japan seashore.</title>
        <authorList>
            <person name="Kurilenko V.V."/>
            <person name="Romanenko L.A."/>
            <person name="Chernysheva N.Y."/>
            <person name="Velansky P.V."/>
            <person name="Tekutyeva L.A."/>
            <person name="Isaeva M.P."/>
            <person name="Mikhailov V.V."/>
        </authorList>
    </citation>
    <scope>NUCLEOTIDE SEQUENCE [LARGE SCALE GENOMIC DNA]</scope>
    <source>
        <strain evidence="3 4">KMM 8518</strain>
    </source>
</reference>
<feature type="domain" description="HTH cro/C1-type" evidence="2">
    <location>
        <begin position="13"/>
        <end position="67"/>
    </location>
</feature>
<gene>
    <name evidence="3" type="ORF">IT775_13250</name>
</gene>
<dbReference type="Proteomes" id="UP001195941">
    <property type="component" value="Unassembled WGS sequence"/>
</dbReference>
<evidence type="ECO:0000256" key="1">
    <source>
        <dbReference type="ARBA" id="ARBA00023125"/>
    </source>
</evidence>
<sequence>MEHVLKTYLAGQLRSFRKEAKLTQEELGARVERTSEAISNIERAKSLPTIETLMALSEALDRPLREFFPAGKIEDKVSPNRLKLEAEAATLLRSLKDDQLRIAIRQIEALKEG</sequence>
<dbReference type="PANTHER" id="PTHR46797">
    <property type="entry name" value="HTH-TYPE TRANSCRIPTIONAL REGULATOR"/>
    <property type="match status" value="1"/>
</dbReference>
<dbReference type="EMBL" id="JADMKU010000012">
    <property type="protein sequence ID" value="MBR9652085.1"/>
    <property type="molecule type" value="Genomic_DNA"/>
</dbReference>
<comment type="caution">
    <text evidence="3">The sequence shown here is derived from an EMBL/GenBank/DDBJ whole genome shotgun (WGS) entry which is preliminary data.</text>
</comment>
<dbReference type="SUPFAM" id="SSF47413">
    <property type="entry name" value="lambda repressor-like DNA-binding domains"/>
    <property type="match status" value="1"/>
</dbReference>
<organism evidence="3 4">
    <name type="scientific">Thalassovita aquimarina</name>
    <dbReference type="NCBI Taxonomy" id="2785917"/>
    <lineage>
        <taxon>Bacteria</taxon>
        <taxon>Pseudomonadati</taxon>
        <taxon>Pseudomonadota</taxon>
        <taxon>Alphaproteobacteria</taxon>
        <taxon>Rhodobacterales</taxon>
        <taxon>Roseobacteraceae</taxon>
        <taxon>Thalassovita</taxon>
    </lineage>
</organism>
<dbReference type="PANTHER" id="PTHR46797:SF1">
    <property type="entry name" value="METHYLPHOSPHONATE SYNTHASE"/>
    <property type="match status" value="1"/>
</dbReference>
<dbReference type="InterPro" id="IPR010982">
    <property type="entry name" value="Lambda_DNA-bd_dom_sf"/>
</dbReference>
<name>A0ABS5HT48_9RHOB</name>
<dbReference type="InterPro" id="IPR050807">
    <property type="entry name" value="TransReg_Diox_bact_type"/>
</dbReference>
<dbReference type="InterPro" id="IPR001387">
    <property type="entry name" value="Cro/C1-type_HTH"/>
</dbReference>
<proteinExistence type="predicted"/>
<accession>A0ABS5HT48</accession>
<dbReference type="RefSeq" id="WP_212701607.1">
    <property type="nucleotide sequence ID" value="NZ_JADMKU010000012.1"/>
</dbReference>
<protein>
    <submittedName>
        <fullName evidence="3">Helix-turn-helix transcriptional regulator</fullName>
    </submittedName>
</protein>